<dbReference type="Pfam" id="PF09819">
    <property type="entry name" value="ABC_cobalt"/>
    <property type="match status" value="1"/>
</dbReference>
<dbReference type="RefSeq" id="WP_012446817.1">
    <property type="nucleotide sequence ID" value="NC_010718.1"/>
</dbReference>
<reference evidence="2 3" key="2">
    <citation type="journal article" date="2011" name="J. Bacteriol.">
        <title>Complete genome sequence of the anaerobic, halophilic alkalithermophile Natranaerobius thermophilus JW/NM-WN-LF.</title>
        <authorList>
            <person name="Zhao B."/>
            <person name="Mesbah N.M."/>
            <person name="Dalin E."/>
            <person name="Goodwin L."/>
            <person name="Nolan M."/>
            <person name="Pitluck S."/>
            <person name="Chertkov O."/>
            <person name="Brettin T.S."/>
            <person name="Han J."/>
            <person name="Larimer F.W."/>
            <person name="Land M.L."/>
            <person name="Hauser L."/>
            <person name="Kyrpides N."/>
            <person name="Wiegel J."/>
        </authorList>
    </citation>
    <scope>NUCLEOTIDE SEQUENCE [LARGE SCALE GENOMIC DNA]</scope>
    <source>
        <strain evidence="3">ATCC BAA-1301 / DSM 18059 / JW/NM-WN-LF</strain>
    </source>
</reference>
<keyword evidence="3" id="KW-1185">Reference proteome</keyword>
<sequence>MAAINTILKRFSIFDLIVISLMAGLGLATKPVIVPLAHIITGPLFIPGGVVAGGFYMMWIVIGAGLVGKLGTATLIAAVQAIVIMAIGFLGTHGFMSLFTYILPGLAVDLIFLVSRHRGCCIGCCFVAGIAANISGTFLVNLVFFRLPFIPLVLSLSAASLSGGLGGIIANAVVKQFKSKLQI</sequence>
<feature type="transmembrane region" description="Helical" evidence="1">
    <location>
        <begin position="74"/>
        <end position="92"/>
    </location>
</feature>
<feature type="transmembrane region" description="Helical" evidence="1">
    <location>
        <begin position="98"/>
        <end position="114"/>
    </location>
</feature>
<protein>
    <submittedName>
        <fullName evidence="2">Uncharacterized protein</fullName>
    </submittedName>
</protein>
<dbReference type="HOGENOM" id="CLU_1500977_0_0_9"/>
<accession>B2A595</accession>
<proteinExistence type="predicted"/>
<dbReference type="InterPro" id="IPR017195">
    <property type="entry name" value="ABC_thiamin-permease_prd"/>
</dbReference>
<keyword evidence="1" id="KW-0812">Transmembrane</keyword>
<dbReference type="InParanoid" id="B2A595"/>
<dbReference type="Proteomes" id="UP000001683">
    <property type="component" value="Chromosome"/>
</dbReference>
<feature type="transmembrane region" description="Helical" evidence="1">
    <location>
        <begin position="121"/>
        <end position="144"/>
    </location>
</feature>
<dbReference type="STRING" id="457570.Nther_0332"/>
<feature type="transmembrane region" description="Helical" evidence="1">
    <location>
        <begin position="150"/>
        <end position="174"/>
    </location>
</feature>
<gene>
    <name evidence="2" type="ordered locus">Nther_0332</name>
</gene>
<keyword evidence="1" id="KW-1133">Transmembrane helix</keyword>
<evidence type="ECO:0000313" key="2">
    <source>
        <dbReference type="EMBL" id="ACB83929.1"/>
    </source>
</evidence>
<evidence type="ECO:0000256" key="1">
    <source>
        <dbReference type="SAM" id="Phobius"/>
    </source>
</evidence>
<dbReference type="AlphaFoldDB" id="B2A595"/>
<dbReference type="OrthoDB" id="1707612at2"/>
<name>B2A595_NATTJ</name>
<evidence type="ECO:0000313" key="3">
    <source>
        <dbReference type="Proteomes" id="UP000001683"/>
    </source>
</evidence>
<dbReference type="EMBL" id="CP001034">
    <property type="protein sequence ID" value="ACB83929.1"/>
    <property type="molecule type" value="Genomic_DNA"/>
</dbReference>
<feature type="transmembrane region" description="Helical" evidence="1">
    <location>
        <begin position="45"/>
        <end position="67"/>
    </location>
</feature>
<keyword evidence="1" id="KW-0472">Membrane</keyword>
<dbReference type="eggNOG" id="ENOG5030S9M">
    <property type="taxonomic scope" value="Bacteria"/>
</dbReference>
<dbReference type="KEGG" id="nth:Nther_0332"/>
<feature type="transmembrane region" description="Helical" evidence="1">
    <location>
        <begin position="12"/>
        <end position="33"/>
    </location>
</feature>
<organism evidence="2 3">
    <name type="scientific">Natranaerobius thermophilus (strain ATCC BAA-1301 / DSM 18059 / JW/NM-WN-LF)</name>
    <dbReference type="NCBI Taxonomy" id="457570"/>
    <lineage>
        <taxon>Bacteria</taxon>
        <taxon>Bacillati</taxon>
        <taxon>Bacillota</taxon>
        <taxon>Clostridia</taxon>
        <taxon>Natranaerobiales</taxon>
        <taxon>Natranaerobiaceae</taxon>
        <taxon>Natranaerobius</taxon>
    </lineage>
</organism>
<reference evidence="2 3" key="1">
    <citation type="submission" date="2008-04" db="EMBL/GenBank/DDBJ databases">
        <title>Complete sequence of chromosome of Natranaerobius thermophilus JW/NM-WN-LF.</title>
        <authorList>
            <consortium name="US DOE Joint Genome Institute"/>
            <person name="Copeland A."/>
            <person name="Lucas S."/>
            <person name="Lapidus A."/>
            <person name="Glavina del Rio T."/>
            <person name="Dalin E."/>
            <person name="Tice H."/>
            <person name="Bruce D."/>
            <person name="Goodwin L."/>
            <person name="Pitluck S."/>
            <person name="Chertkov O."/>
            <person name="Brettin T."/>
            <person name="Detter J.C."/>
            <person name="Han C."/>
            <person name="Kuske C.R."/>
            <person name="Schmutz J."/>
            <person name="Larimer F."/>
            <person name="Land M."/>
            <person name="Hauser L."/>
            <person name="Kyrpides N."/>
            <person name="Lykidis A."/>
            <person name="Mesbah N.M."/>
            <person name="Wiegel J."/>
        </authorList>
    </citation>
    <scope>NUCLEOTIDE SEQUENCE [LARGE SCALE GENOMIC DNA]</scope>
    <source>
        <strain evidence="3">ATCC BAA-1301 / DSM 18059 / JW/NM-WN-LF</strain>
    </source>
</reference>